<dbReference type="AlphaFoldDB" id="A0A674PE76"/>
<organism evidence="2 3">
    <name type="scientific">Takifugu rubripes</name>
    <name type="common">Japanese pufferfish</name>
    <name type="synonym">Fugu rubripes</name>
    <dbReference type="NCBI Taxonomy" id="31033"/>
    <lineage>
        <taxon>Eukaryota</taxon>
        <taxon>Metazoa</taxon>
        <taxon>Chordata</taxon>
        <taxon>Craniata</taxon>
        <taxon>Vertebrata</taxon>
        <taxon>Euteleostomi</taxon>
        <taxon>Actinopterygii</taxon>
        <taxon>Neopterygii</taxon>
        <taxon>Teleostei</taxon>
        <taxon>Neoteleostei</taxon>
        <taxon>Acanthomorphata</taxon>
        <taxon>Eupercaria</taxon>
        <taxon>Tetraodontiformes</taxon>
        <taxon>Tetradontoidea</taxon>
        <taxon>Tetraodontidae</taxon>
        <taxon>Takifugu</taxon>
    </lineage>
</organism>
<evidence type="ECO:0000313" key="3">
    <source>
        <dbReference type="Proteomes" id="UP000005226"/>
    </source>
</evidence>
<name>A0A674PE76_TAKRU</name>
<feature type="region of interest" description="Disordered" evidence="1">
    <location>
        <begin position="125"/>
        <end position="507"/>
    </location>
</feature>
<feature type="compositionally biased region" description="Pro residues" evidence="1">
    <location>
        <begin position="155"/>
        <end position="179"/>
    </location>
</feature>
<sequence>ALCNKLLHFEKIITKCTCTCKHILSPFRKRFYKKTLLQTNIFHASLDEEVTGDSSKKETEVFGNPDIVSNLTTVKTHEKKPDQHTIMDPEPSVTRGVGPILESHPCVPVQSTLVGPPSVAVMVNEASGDQKRPTVDPKSQCDDKDEEEVRVEIPTLPPGPDTGSIPTPPPEPDTVPPGPDTGSLPTLPPGPDTGSLPTPPPEPDTGSRPTLPPGPDTGSLTTPPPGPDTGSIPTPPPEPDTGSRPTLPPGPDTGSLTTPPPGPDTGSIPTPPPEPDTGSIPTPPPEPDTGSRPTLPPGPDTGSLTTVPPGPDTGSIPTPPPEPDTGSRPTLPPGPDTGSLTTVPPGPDTGSIPTPPPEPDTGSLPTLPPGPDTGSRPTLPPGPDTGSLPTVPPGPDTGSIPTPPPEPDTGSLPTPPPEPDTGSRPTLPPGPDTGSLTTVPPGPDTGSLPTLPPGPDTGSLPTLPPGPDTGSLDTDVRTSGSQNVKNLIKLYGQEHRPGSTKSDWQDNAALKRPWLPDNSHVCKIPNLRKNLISAQDAPEDLPPGLDTGSPDRTSSQNVKNLIKLYSQEHRPGSTKSDWQDNAALKCPWLPDNSRVCKILNLWKNLISAEDAPEDLPPGPDTGSPDPDFKTLSQNVKNLIKLYGQEYRPGSTKSDWQDNAALKCQNVISAQDAPEDLGTP</sequence>
<dbReference type="OMA" id="DWQDNAA"/>
<dbReference type="Ensembl" id="ENSTRUT00000072804.1">
    <property type="protein sequence ID" value="ENSTRUP00000083980.1"/>
    <property type="gene ID" value="ENSTRUG00000031617.1"/>
</dbReference>
<feature type="compositionally biased region" description="Pro residues" evidence="1">
    <location>
        <begin position="222"/>
        <end position="239"/>
    </location>
</feature>
<protein>
    <submittedName>
        <fullName evidence="2">Uncharacterized protein</fullName>
    </submittedName>
</protein>
<reference evidence="2" key="3">
    <citation type="submission" date="2025-09" db="UniProtKB">
        <authorList>
            <consortium name="Ensembl"/>
        </authorList>
    </citation>
    <scope>IDENTIFICATION</scope>
</reference>
<evidence type="ECO:0000313" key="2">
    <source>
        <dbReference type="Ensembl" id="ENSTRUP00000083980.1"/>
    </source>
</evidence>
<feature type="compositionally biased region" description="Basic and acidic residues" evidence="1">
    <location>
        <begin position="128"/>
        <end position="142"/>
    </location>
</feature>
<feature type="compositionally biased region" description="Pro residues" evidence="1">
    <location>
        <begin position="258"/>
        <end position="287"/>
    </location>
</feature>
<feature type="region of interest" description="Disordered" evidence="1">
    <location>
        <begin position="535"/>
        <end position="555"/>
    </location>
</feature>
<reference evidence="2 3" key="1">
    <citation type="journal article" date="2011" name="Genome Biol. Evol.">
        <title>Integration of the genetic map and genome assembly of fugu facilitates insights into distinct features of genome evolution in teleosts and mammals.</title>
        <authorList>
            <person name="Kai W."/>
            <person name="Kikuchi K."/>
            <person name="Tohari S."/>
            <person name="Chew A.K."/>
            <person name="Tay A."/>
            <person name="Fujiwara A."/>
            <person name="Hosoya S."/>
            <person name="Suetake H."/>
            <person name="Naruse K."/>
            <person name="Brenner S."/>
            <person name="Suzuki Y."/>
            <person name="Venkatesh B."/>
        </authorList>
    </citation>
    <scope>NUCLEOTIDE SEQUENCE [LARGE SCALE GENOMIC DNA]</scope>
</reference>
<dbReference type="GeneTree" id="ENSGT00990000210592"/>
<feature type="compositionally biased region" description="Pro residues" evidence="1">
    <location>
        <begin position="390"/>
        <end position="419"/>
    </location>
</feature>
<reference evidence="2" key="2">
    <citation type="submission" date="2025-08" db="UniProtKB">
        <authorList>
            <consortium name="Ensembl"/>
        </authorList>
    </citation>
    <scope>IDENTIFICATION</scope>
</reference>
<accession>A0A674PE76</accession>
<evidence type="ECO:0000256" key="1">
    <source>
        <dbReference type="SAM" id="MobiDB-lite"/>
    </source>
</evidence>
<dbReference type="InParanoid" id="A0A674PE76"/>
<feature type="region of interest" description="Disordered" evidence="1">
    <location>
        <begin position="609"/>
        <end position="630"/>
    </location>
</feature>
<feature type="compositionally biased region" description="Pro residues" evidence="1">
    <location>
        <begin position="186"/>
        <end position="203"/>
    </location>
</feature>
<proteinExistence type="predicted"/>
<dbReference type="Proteomes" id="UP000005226">
    <property type="component" value="Chromosome 2"/>
</dbReference>
<keyword evidence="3" id="KW-1185">Reference proteome</keyword>